<dbReference type="EMBL" id="CAUYUJ010001936">
    <property type="protein sequence ID" value="CAK0798395.1"/>
    <property type="molecule type" value="Genomic_DNA"/>
</dbReference>
<gene>
    <name evidence="2" type="ORF">PCOR1329_LOCUS7163</name>
</gene>
<feature type="region of interest" description="Disordered" evidence="1">
    <location>
        <begin position="24"/>
        <end position="56"/>
    </location>
</feature>
<feature type="compositionally biased region" description="Basic and acidic residues" evidence="1">
    <location>
        <begin position="189"/>
        <end position="204"/>
    </location>
</feature>
<feature type="compositionally biased region" description="Basic and acidic residues" evidence="1">
    <location>
        <begin position="131"/>
        <end position="148"/>
    </location>
</feature>
<sequence>MMRRILQAKTESVKWAQQIPFSAGGAGSEFEDDVAHEGGADESAGEGAGVEPKAEHPKAAQFLYGWDPKRSKARRVDAFDGRVEFASKAAQAKSALFGTLEETVDIVVGMATGLADGKLETDQAKQAINIKESEHAKAAPQREKEAQEAKGGQKATEDEQQATTGQHKATPKVEKRQTAGERQTPKQVKTLEEPFRASKKKTGDSDVVPAVAKAAKSSTGSEPDNFFDDAGDLHLPPWI</sequence>
<organism evidence="2 3">
    <name type="scientific">Prorocentrum cordatum</name>
    <dbReference type="NCBI Taxonomy" id="2364126"/>
    <lineage>
        <taxon>Eukaryota</taxon>
        <taxon>Sar</taxon>
        <taxon>Alveolata</taxon>
        <taxon>Dinophyceae</taxon>
        <taxon>Prorocentrales</taxon>
        <taxon>Prorocentraceae</taxon>
        <taxon>Prorocentrum</taxon>
    </lineage>
</organism>
<evidence type="ECO:0000313" key="2">
    <source>
        <dbReference type="EMBL" id="CAK0798395.1"/>
    </source>
</evidence>
<accession>A0ABN9PYK8</accession>
<evidence type="ECO:0000256" key="1">
    <source>
        <dbReference type="SAM" id="MobiDB-lite"/>
    </source>
</evidence>
<keyword evidence="3" id="KW-1185">Reference proteome</keyword>
<proteinExistence type="predicted"/>
<reference evidence="2" key="1">
    <citation type="submission" date="2023-10" db="EMBL/GenBank/DDBJ databases">
        <authorList>
            <person name="Chen Y."/>
            <person name="Shah S."/>
            <person name="Dougan E. K."/>
            <person name="Thang M."/>
            <person name="Chan C."/>
        </authorList>
    </citation>
    <scope>NUCLEOTIDE SEQUENCE [LARGE SCALE GENOMIC DNA]</scope>
</reference>
<feature type="region of interest" description="Disordered" evidence="1">
    <location>
        <begin position="126"/>
        <end position="239"/>
    </location>
</feature>
<dbReference type="Proteomes" id="UP001189429">
    <property type="component" value="Unassembled WGS sequence"/>
</dbReference>
<comment type="caution">
    <text evidence="2">The sequence shown here is derived from an EMBL/GenBank/DDBJ whole genome shotgun (WGS) entry which is preliminary data.</text>
</comment>
<feature type="compositionally biased region" description="Low complexity" evidence="1">
    <location>
        <begin position="205"/>
        <end position="218"/>
    </location>
</feature>
<evidence type="ECO:0000313" key="3">
    <source>
        <dbReference type="Proteomes" id="UP001189429"/>
    </source>
</evidence>
<protein>
    <submittedName>
        <fullName evidence="2">Uncharacterized protein</fullName>
    </submittedName>
</protein>
<name>A0ABN9PYK8_9DINO</name>